<evidence type="ECO:0000256" key="6">
    <source>
        <dbReference type="ARBA" id="ARBA00022801"/>
    </source>
</evidence>
<keyword evidence="7 11" id="KW-1133">Transmembrane helix</keyword>
<evidence type="ECO:0000256" key="7">
    <source>
        <dbReference type="ARBA" id="ARBA00022989"/>
    </source>
</evidence>
<comment type="subcellular location">
    <subcellularLocation>
        <location evidence="2">Membrane</location>
        <topology evidence="2">Multi-pass membrane protein</topology>
    </subcellularLocation>
</comment>
<feature type="transmembrane region" description="Helical" evidence="11">
    <location>
        <begin position="12"/>
        <end position="31"/>
    </location>
</feature>
<evidence type="ECO:0000256" key="9">
    <source>
        <dbReference type="ARBA" id="ARBA00023211"/>
    </source>
</evidence>
<evidence type="ECO:0000259" key="12">
    <source>
        <dbReference type="Pfam" id="PF00149"/>
    </source>
</evidence>
<evidence type="ECO:0000313" key="13">
    <source>
        <dbReference type="EMBL" id="JAS09167.1"/>
    </source>
</evidence>
<dbReference type="InterPro" id="IPR029052">
    <property type="entry name" value="Metallo-depent_PP-like"/>
</dbReference>
<dbReference type="SUPFAM" id="SSF56300">
    <property type="entry name" value="Metallo-dependent phosphatases"/>
    <property type="match status" value="1"/>
</dbReference>
<keyword evidence="5" id="KW-0479">Metal-binding</keyword>
<evidence type="ECO:0000256" key="10">
    <source>
        <dbReference type="ARBA" id="ARBA00074873"/>
    </source>
</evidence>
<accession>A0A1B6C6R9</accession>
<organism evidence="13">
    <name type="scientific">Clastoptera arizonana</name>
    <name type="common">Arizona spittle bug</name>
    <dbReference type="NCBI Taxonomy" id="38151"/>
    <lineage>
        <taxon>Eukaryota</taxon>
        <taxon>Metazoa</taxon>
        <taxon>Ecdysozoa</taxon>
        <taxon>Arthropoda</taxon>
        <taxon>Hexapoda</taxon>
        <taxon>Insecta</taxon>
        <taxon>Pterygota</taxon>
        <taxon>Neoptera</taxon>
        <taxon>Paraneoptera</taxon>
        <taxon>Hemiptera</taxon>
        <taxon>Auchenorrhyncha</taxon>
        <taxon>Cercopoidea</taxon>
        <taxon>Clastopteridae</taxon>
        <taxon>Clastoptera</taxon>
    </lineage>
</organism>
<evidence type="ECO:0000256" key="4">
    <source>
        <dbReference type="ARBA" id="ARBA00022692"/>
    </source>
</evidence>
<name>A0A1B6C6R9_9HEMI</name>
<comment type="similarity">
    <text evidence="3">Belongs to the metallophosphoesterase superfamily. MPPE1 family.</text>
</comment>
<gene>
    <name evidence="13" type="ORF">g.10052</name>
</gene>
<dbReference type="Gene3D" id="3.60.21.10">
    <property type="match status" value="1"/>
</dbReference>
<proteinExistence type="inferred from homology"/>
<evidence type="ECO:0000256" key="8">
    <source>
        <dbReference type="ARBA" id="ARBA00023136"/>
    </source>
</evidence>
<keyword evidence="4 11" id="KW-0812">Transmembrane</keyword>
<dbReference type="FunFam" id="3.60.21.10:FF:000081">
    <property type="entry name" value="Metallophosphoesterase 1 homolog"/>
    <property type="match status" value="1"/>
</dbReference>
<evidence type="ECO:0000256" key="1">
    <source>
        <dbReference type="ARBA" id="ARBA00001936"/>
    </source>
</evidence>
<keyword evidence="8 11" id="KW-0472">Membrane</keyword>
<dbReference type="PANTHER" id="PTHR13315">
    <property type="entry name" value="METALLO PHOSPHOESTERASE RELATED"/>
    <property type="match status" value="1"/>
</dbReference>
<keyword evidence="9" id="KW-0464">Manganese</keyword>
<dbReference type="PANTHER" id="PTHR13315:SF0">
    <property type="entry name" value="METALLOPHOSPHOESTERASE 1"/>
    <property type="match status" value="1"/>
</dbReference>
<dbReference type="GO" id="GO:0006506">
    <property type="term" value="P:GPI anchor biosynthetic process"/>
    <property type="evidence" value="ECO:0007669"/>
    <property type="project" value="InterPro"/>
</dbReference>
<dbReference type="GO" id="GO:0016020">
    <property type="term" value="C:membrane"/>
    <property type="evidence" value="ECO:0007669"/>
    <property type="project" value="UniProtKB-SubCell"/>
</dbReference>
<protein>
    <recommendedName>
        <fullName evidence="10">Metallophosphoesterase 1 homolog</fullName>
    </recommendedName>
</protein>
<dbReference type="Pfam" id="PF00149">
    <property type="entry name" value="Metallophos"/>
    <property type="match status" value="1"/>
</dbReference>
<dbReference type="GO" id="GO:0046872">
    <property type="term" value="F:metal ion binding"/>
    <property type="evidence" value="ECO:0007669"/>
    <property type="project" value="UniProtKB-KW"/>
</dbReference>
<evidence type="ECO:0000256" key="11">
    <source>
        <dbReference type="SAM" id="Phobius"/>
    </source>
</evidence>
<dbReference type="AlphaFoldDB" id="A0A1B6C6R9"/>
<evidence type="ECO:0000256" key="2">
    <source>
        <dbReference type="ARBA" id="ARBA00004141"/>
    </source>
</evidence>
<evidence type="ECO:0000256" key="3">
    <source>
        <dbReference type="ARBA" id="ARBA00008895"/>
    </source>
</evidence>
<keyword evidence="6" id="KW-0378">Hydrolase</keyword>
<feature type="transmembrane region" description="Helical" evidence="11">
    <location>
        <begin position="345"/>
        <end position="365"/>
    </location>
</feature>
<dbReference type="InterPro" id="IPR004843">
    <property type="entry name" value="Calcineurin-like_PHP"/>
</dbReference>
<dbReference type="EMBL" id="GEDC01028131">
    <property type="protein sequence ID" value="JAS09167.1"/>
    <property type="molecule type" value="Transcribed_RNA"/>
</dbReference>
<dbReference type="GO" id="GO:0016787">
    <property type="term" value="F:hydrolase activity"/>
    <property type="evidence" value="ECO:0007669"/>
    <property type="project" value="UniProtKB-KW"/>
</dbReference>
<feature type="domain" description="Calcineurin-like phosphoesterase" evidence="12">
    <location>
        <begin position="56"/>
        <end position="292"/>
    </location>
</feature>
<sequence>MSIKKKSVLRIVLYILLLALFCEYFIYYIILIQCNWPQLDSKNEEDTISSQEGKSIKVIFLADTHLLGSRRGHWFDKLRREWQMYRAFQTAMILHKPDLVFVLGDLFDEGLWCSEDEFKYYVDRFHNLFSVRPPTQIFVVVGNHDIGFHYGISQYLKDRFVRAFNAPSVRLISVAGNHFVLINSMAMEGDGCFLCRPAELQLNKITARLQCTKGIGKCKQGMHLKHYSRPILLQHFPMYRESDAECNEPDEAPEDIKSQKFRERWECLSREASETLMDQLNPRMIITGHTHHGCHREYKDYKSHEYTVPSFSWRNKDNPSFMMAVISPNNFSTSKCYMPRETTVIKLYTAGILLILLGQYLVKLIKRTMQKLRRWTLKRGDKTL</sequence>
<evidence type="ECO:0000256" key="5">
    <source>
        <dbReference type="ARBA" id="ARBA00022723"/>
    </source>
</evidence>
<reference evidence="13" key="1">
    <citation type="submission" date="2015-12" db="EMBL/GenBank/DDBJ databases">
        <title>De novo transcriptome assembly of four potential Pierce s Disease insect vectors from Arizona vineyards.</title>
        <authorList>
            <person name="Tassone E.E."/>
        </authorList>
    </citation>
    <scope>NUCLEOTIDE SEQUENCE</scope>
</reference>
<dbReference type="InterPro" id="IPR033308">
    <property type="entry name" value="PGAP5/Cdc1/Ted1"/>
</dbReference>
<comment type="cofactor">
    <cofactor evidence="1">
        <name>Mn(2+)</name>
        <dbReference type="ChEBI" id="CHEBI:29035"/>
    </cofactor>
</comment>